<evidence type="ECO:0000313" key="4">
    <source>
        <dbReference type="Proteomes" id="UP000254589"/>
    </source>
</evidence>
<reference evidence="2 4" key="3">
    <citation type="submission" date="2018-06" db="EMBL/GenBank/DDBJ databases">
        <authorList>
            <consortium name="Pathogen Informatics"/>
            <person name="Doyle S."/>
        </authorList>
    </citation>
    <scope>NUCLEOTIDE SEQUENCE [LARGE SCALE GENOMIC DNA]</scope>
    <source>
        <strain evidence="2 4">NCTC13159</strain>
    </source>
</reference>
<gene>
    <name evidence="2" type="ORF">NCTC13159_00529</name>
    <name evidence="1" type="ORF">RO07_18435</name>
</gene>
<reference evidence="3" key="1">
    <citation type="submission" date="2014-12" db="EMBL/GenBank/DDBJ databases">
        <title>Complete Genome Sequencing of Pandoraea pulmonicola DSM 16583.</title>
        <authorList>
            <person name="Chan K.-G."/>
        </authorList>
    </citation>
    <scope>NUCLEOTIDE SEQUENCE [LARGE SCALE GENOMIC DNA]</scope>
    <source>
        <strain evidence="3">DSM 16583</strain>
    </source>
</reference>
<dbReference type="Proteomes" id="UP000035086">
    <property type="component" value="Chromosome"/>
</dbReference>
<sequence>MTVRNDALREFANEQLNIAARTIENKGDKMDKVAAGKIEFFLALRSVLSGEVEKRELGLIDAVNDTLQFIKLIGDKETFYKSPQT</sequence>
<keyword evidence="3" id="KW-1185">Reference proteome</keyword>
<reference evidence="1" key="2">
    <citation type="submission" date="2016-11" db="EMBL/GenBank/DDBJ databases">
        <title>Complete Genome Sequencing of Pandoraea pulmonicola DSM 16583.</title>
        <authorList>
            <person name="Chan K.-G."/>
        </authorList>
    </citation>
    <scope>NUCLEOTIDE SEQUENCE</scope>
    <source>
        <strain evidence="1">DSM 16583</strain>
    </source>
</reference>
<dbReference type="AlphaFoldDB" id="A0AAJ4Z958"/>
<dbReference type="EMBL" id="CP010310">
    <property type="protein sequence ID" value="AJC21971.1"/>
    <property type="molecule type" value="Genomic_DNA"/>
</dbReference>
<name>A0AAJ4Z958_PANPU</name>
<evidence type="ECO:0000313" key="1">
    <source>
        <dbReference type="EMBL" id="AJC21971.1"/>
    </source>
</evidence>
<dbReference type="RefSeq" id="WP_039410378.1">
    <property type="nucleotide sequence ID" value="NZ_CP010310.2"/>
</dbReference>
<protein>
    <submittedName>
        <fullName evidence="2">Uncharacterized protein</fullName>
    </submittedName>
</protein>
<dbReference type="EMBL" id="UGSJ01000001">
    <property type="protein sequence ID" value="SUA89068.1"/>
    <property type="molecule type" value="Genomic_DNA"/>
</dbReference>
<evidence type="ECO:0000313" key="3">
    <source>
        <dbReference type="Proteomes" id="UP000035086"/>
    </source>
</evidence>
<dbReference type="KEGG" id="ppul:RO07_18435"/>
<accession>A0AAJ4Z958</accession>
<dbReference type="Proteomes" id="UP000254589">
    <property type="component" value="Unassembled WGS sequence"/>
</dbReference>
<evidence type="ECO:0000313" key="2">
    <source>
        <dbReference type="EMBL" id="SUA89068.1"/>
    </source>
</evidence>
<organism evidence="2 4">
    <name type="scientific">Pandoraea pulmonicola</name>
    <dbReference type="NCBI Taxonomy" id="93221"/>
    <lineage>
        <taxon>Bacteria</taxon>
        <taxon>Pseudomonadati</taxon>
        <taxon>Pseudomonadota</taxon>
        <taxon>Betaproteobacteria</taxon>
        <taxon>Burkholderiales</taxon>
        <taxon>Burkholderiaceae</taxon>
        <taxon>Pandoraea</taxon>
    </lineage>
</organism>
<proteinExistence type="predicted"/>